<feature type="binding site" evidence="3">
    <location>
        <position position="316"/>
    </location>
    <ligand>
        <name>CTP</name>
        <dbReference type="ChEBI" id="CHEBI:37563"/>
    </ligand>
</feature>
<name>A0A7C4VZV9_UNCW3</name>
<dbReference type="InterPro" id="IPR035929">
    <property type="entry name" value="CoaB-like_sf"/>
</dbReference>
<dbReference type="EC" id="4.1.1.36" evidence="3"/>
<dbReference type="Gene3D" id="3.40.50.10300">
    <property type="entry name" value="CoaB-like"/>
    <property type="match status" value="1"/>
</dbReference>
<feature type="binding site" evidence="3">
    <location>
        <position position="285"/>
    </location>
    <ligand>
        <name>CTP</name>
        <dbReference type="ChEBI" id="CHEBI:37563"/>
    </ligand>
</feature>
<dbReference type="EMBL" id="DTBX01000051">
    <property type="protein sequence ID" value="HGQ55095.1"/>
    <property type="molecule type" value="Genomic_DNA"/>
</dbReference>
<keyword evidence="3 4" id="KW-0285">Flavoprotein</keyword>
<organism evidence="8">
    <name type="scientific">candidate division WOR-3 bacterium</name>
    <dbReference type="NCBI Taxonomy" id="2052148"/>
    <lineage>
        <taxon>Bacteria</taxon>
        <taxon>Bacteria division WOR-3</taxon>
    </lineage>
</organism>
<comment type="caution">
    <text evidence="3">Lacks conserved residue(s) required for the propagation of feature annotation.</text>
</comment>
<dbReference type="GO" id="GO:0046872">
    <property type="term" value="F:metal ion binding"/>
    <property type="evidence" value="ECO:0007669"/>
    <property type="project" value="UniProtKB-KW"/>
</dbReference>
<dbReference type="PANTHER" id="PTHR14359:SF6">
    <property type="entry name" value="PHOSPHOPANTOTHENOYLCYSTEINE DECARBOXYLASE"/>
    <property type="match status" value="1"/>
</dbReference>
<dbReference type="HAMAP" id="MF_02225">
    <property type="entry name" value="CoaBC"/>
    <property type="match status" value="1"/>
</dbReference>
<feature type="active site" description="Proton donor" evidence="3">
    <location>
        <position position="156"/>
    </location>
</feature>
<comment type="catalytic activity">
    <reaction evidence="3 4">
        <text>N-[(R)-4-phosphopantothenoyl]-L-cysteine + H(+) = (R)-4'-phosphopantetheine + CO2</text>
        <dbReference type="Rhea" id="RHEA:16793"/>
        <dbReference type="ChEBI" id="CHEBI:15378"/>
        <dbReference type="ChEBI" id="CHEBI:16526"/>
        <dbReference type="ChEBI" id="CHEBI:59458"/>
        <dbReference type="ChEBI" id="CHEBI:61723"/>
        <dbReference type="EC" id="4.1.1.36"/>
    </reaction>
</comment>
<comment type="similarity">
    <text evidence="3 4">In the C-terminal section; belongs to the PPC synthetase family.</text>
</comment>
<feature type="region of interest" description="Phosphopantothenoylcysteine decarboxylase" evidence="3">
    <location>
        <begin position="1"/>
        <end position="186"/>
    </location>
</feature>
<dbReference type="Gene3D" id="3.40.50.1950">
    <property type="entry name" value="Flavin prenyltransferase-like"/>
    <property type="match status" value="1"/>
</dbReference>
<dbReference type="GO" id="GO:0004633">
    <property type="term" value="F:phosphopantothenoylcysteine decarboxylase activity"/>
    <property type="evidence" value="ECO:0007669"/>
    <property type="project" value="UniProtKB-UniRule"/>
</dbReference>
<reference evidence="8" key="1">
    <citation type="journal article" date="2020" name="mSystems">
        <title>Genome- and Community-Level Interaction Insights into Carbon Utilization and Element Cycling Functions of Hydrothermarchaeota in Hydrothermal Sediment.</title>
        <authorList>
            <person name="Zhou Z."/>
            <person name="Liu Y."/>
            <person name="Xu W."/>
            <person name="Pan J."/>
            <person name="Luo Z.H."/>
            <person name="Li M."/>
        </authorList>
    </citation>
    <scope>NUCLEOTIDE SEQUENCE [LARGE SCALE GENOMIC DNA]</scope>
    <source>
        <strain evidence="8">SpSt-594</strain>
        <strain evidence="7">SpSt-655</strain>
    </source>
</reference>
<comment type="catalytic activity">
    <reaction evidence="3 4">
        <text>(R)-4'-phosphopantothenate + L-cysteine + CTP = N-[(R)-4-phosphopantothenoyl]-L-cysteine + CMP + diphosphate + H(+)</text>
        <dbReference type="Rhea" id="RHEA:19397"/>
        <dbReference type="ChEBI" id="CHEBI:10986"/>
        <dbReference type="ChEBI" id="CHEBI:15378"/>
        <dbReference type="ChEBI" id="CHEBI:33019"/>
        <dbReference type="ChEBI" id="CHEBI:35235"/>
        <dbReference type="ChEBI" id="CHEBI:37563"/>
        <dbReference type="ChEBI" id="CHEBI:59458"/>
        <dbReference type="ChEBI" id="CHEBI:60377"/>
        <dbReference type="EC" id="6.3.2.5"/>
    </reaction>
</comment>
<keyword evidence="3 4" id="KW-0288">FMN</keyword>
<feature type="domain" description="DNA/pantothenate metabolism flavoprotein C-terminal" evidence="6">
    <location>
        <begin position="185"/>
        <end position="383"/>
    </location>
</feature>
<keyword evidence="3 4" id="KW-0436">Ligase</keyword>
<evidence type="ECO:0000256" key="1">
    <source>
        <dbReference type="ARBA" id="ARBA00022793"/>
    </source>
</evidence>
<comment type="pathway">
    <text evidence="3 4">Cofactor biosynthesis; coenzyme A biosynthesis; CoA from (R)-pantothenate: step 3/5.</text>
</comment>
<dbReference type="GO" id="GO:0004632">
    <property type="term" value="F:phosphopantothenate--cysteine ligase activity"/>
    <property type="evidence" value="ECO:0007669"/>
    <property type="project" value="UniProtKB-UniRule"/>
</dbReference>
<keyword evidence="2 3" id="KW-0456">Lyase</keyword>
<dbReference type="InterPro" id="IPR005252">
    <property type="entry name" value="CoaBC"/>
</dbReference>
<feature type="binding site" evidence="3">
    <location>
        <position position="334"/>
    </location>
    <ligand>
        <name>CTP</name>
        <dbReference type="ChEBI" id="CHEBI:37563"/>
    </ligand>
</feature>
<evidence type="ECO:0000256" key="3">
    <source>
        <dbReference type="HAMAP-Rule" id="MF_02225"/>
    </source>
</evidence>
<keyword evidence="3" id="KW-0460">Magnesium</keyword>
<keyword evidence="1 3" id="KW-0210">Decarboxylase</keyword>
<gene>
    <name evidence="3 8" type="primary">coaBC</name>
    <name evidence="8" type="ORF">ENT60_02250</name>
    <name evidence="7" type="ORF">ENU28_01355</name>
</gene>
<comment type="cofactor">
    <cofactor evidence="3">
        <name>FMN</name>
        <dbReference type="ChEBI" id="CHEBI:58210"/>
    </cofactor>
    <text evidence="3">Binds 1 FMN per subunit.</text>
</comment>
<evidence type="ECO:0000256" key="4">
    <source>
        <dbReference type="RuleBase" id="RU364078"/>
    </source>
</evidence>
<feature type="domain" description="Flavoprotein" evidence="5">
    <location>
        <begin position="6"/>
        <end position="176"/>
    </location>
</feature>
<evidence type="ECO:0000256" key="2">
    <source>
        <dbReference type="ARBA" id="ARBA00023239"/>
    </source>
</evidence>
<feature type="region of interest" description="Phosphopantothenate--cysteine ligase" evidence="3">
    <location>
        <begin position="187"/>
        <end position="395"/>
    </location>
</feature>
<dbReference type="EC" id="6.3.2.5" evidence="3"/>
<dbReference type="NCBIfam" id="TIGR00521">
    <property type="entry name" value="coaBC_dfp"/>
    <property type="match status" value="1"/>
</dbReference>
<dbReference type="GO" id="GO:0010181">
    <property type="term" value="F:FMN binding"/>
    <property type="evidence" value="ECO:0007669"/>
    <property type="project" value="UniProtKB-UniRule"/>
</dbReference>
<dbReference type="InterPro" id="IPR007085">
    <property type="entry name" value="DNA/pantothenate-metab_flavo_C"/>
</dbReference>
<dbReference type="SUPFAM" id="SSF52507">
    <property type="entry name" value="Homo-oligomeric flavin-containing Cys decarboxylases, HFCD"/>
    <property type="match status" value="1"/>
</dbReference>
<dbReference type="UniPathway" id="UPA00241">
    <property type="reaction ID" value="UER00353"/>
</dbReference>
<keyword evidence="3" id="KW-0511">Multifunctional enzyme</keyword>
<dbReference type="GO" id="GO:0071513">
    <property type="term" value="C:phosphopantothenoylcysteine decarboxylase complex"/>
    <property type="evidence" value="ECO:0007669"/>
    <property type="project" value="TreeGrafter"/>
</dbReference>
<evidence type="ECO:0000259" key="5">
    <source>
        <dbReference type="Pfam" id="PF02441"/>
    </source>
</evidence>
<dbReference type="GO" id="GO:0015937">
    <property type="term" value="P:coenzyme A biosynthetic process"/>
    <property type="evidence" value="ECO:0007669"/>
    <property type="project" value="UniProtKB-UniRule"/>
</dbReference>
<keyword evidence="3" id="KW-0479">Metal-binding</keyword>
<comment type="caution">
    <text evidence="8">The sequence shown here is derived from an EMBL/GenBank/DDBJ whole genome shotgun (WGS) entry which is preliminary data.</text>
</comment>
<dbReference type="SUPFAM" id="SSF102645">
    <property type="entry name" value="CoaB-like"/>
    <property type="match status" value="1"/>
</dbReference>
<dbReference type="PANTHER" id="PTHR14359">
    <property type="entry name" value="HOMO-OLIGOMERIC FLAVIN CONTAINING CYS DECARBOXYLASE FAMILY"/>
    <property type="match status" value="1"/>
</dbReference>
<dbReference type="InterPro" id="IPR036551">
    <property type="entry name" value="Flavin_trans-like"/>
</dbReference>
<comment type="function">
    <text evidence="3">Catalyzes two sequential steps in the biosynthesis of coenzyme A. In the first step cysteine is conjugated to 4'-phosphopantothenate to form 4-phosphopantothenoylcysteine. In the second step the latter compound is decarboxylated to form 4'-phosphopantotheine.</text>
</comment>
<dbReference type="Pfam" id="PF02441">
    <property type="entry name" value="Flavoprotein"/>
    <property type="match status" value="1"/>
</dbReference>
<comment type="function">
    <text evidence="4">Catalyzes two steps in the biosynthesis of coenzyme A. In the first step cysteine is conjugated to 4'-phosphopantothenate to form 4-phosphopantothenoylcysteine, in the latter compound is decarboxylated to form 4'-phosphopantotheine.</text>
</comment>
<proteinExistence type="inferred from homology"/>
<comment type="cofactor">
    <cofactor evidence="3">
        <name>Mg(2+)</name>
        <dbReference type="ChEBI" id="CHEBI:18420"/>
    </cofactor>
</comment>
<protein>
    <recommendedName>
        <fullName evidence="3">Coenzyme A biosynthesis bifunctional protein CoaBC</fullName>
    </recommendedName>
    <alternativeName>
        <fullName evidence="3">DNA/pantothenate metabolism flavoprotein</fullName>
    </alternativeName>
    <alternativeName>
        <fullName evidence="3">Phosphopantothenoylcysteine synthetase/decarboxylase</fullName>
        <shortName evidence="3">PPCS-PPCDC</shortName>
    </alternativeName>
    <domain>
        <recommendedName>
            <fullName evidence="3">Phosphopantothenoylcysteine decarboxylase</fullName>
            <shortName evidence="3">PPC decarboxylase</shortName>
            <shortName evidence="3">PPC-DC</shortName>
            <ecNumber evidence="3">4.1.1.36</ecNumber>
        </recommendedName>
        <alternativeName>
            <fullName evidence="3">CoaC</fullName>
        </alternativeName>
    </domain>
    <domain>
        <recommendedName>
            <fullName evidence="3">Phosphopantothenate--cysteine ligase</fullName>
            <ecNumber evidence="3">6.3.2.5</ecNumber>
        </recommendedName>
        <alternativeName>
            <fullName evidence="3">CoaB</fullName>
        </alternativeName>
        <alternativeName>
            <fullName evidence="3">Phosphopantothenoylcysteine synthetase</fullName>
            <shortName evidence="3">PPC synthetase</shortName>
            <shortName evidence="3">PPC-S</shortName>
        </alternativeName>
    </domain>
</protein>
<dbReference type="InterPro" id="IPR003382">
    <property type="entry name" value="Flavoprotein"/>
</dbReference>
<dbReference type="GO" id="GO:0015941">
    <property type="term" value="P:pantothenate catabolic process"/>
    <property type="evidence" value="ECO:0007669"/>
    <property type="project" value="InterPro"/>
</dbReference>
<feature type="binding site" evidence="3">
    <location>
        <position position="330"/>
    </location>
    <ligand>
        <name>CTP</name>
        <dbReference type="ChEBI" id="CHEBI:37563"/>
    </ligand>
</feature>
<evidence type="ECO:0000313" key="7">
    <source>
        <dbReference type="EMBL" id="HGQ55095.1"/>
    </source>
</evidence>
<sequence>MILKNKKVLLGVSAGIAIYKSLELVRLLKKEETDVFVVMTKNATKLINPLLFSALSGNPTFWKMFSQEKKYPHLELVKNIHLLLIAPATANVISKIAHGIADDLLTTSVLACKCPIVIAPAMNVNMWEKKVVQRNIENLKKDGFFIIEPEEGELACGEKGKGRMAEPEKILNFVKSLLLEEKKKIKFVITGGATESEIDKIRIITNRASGLLSVLLAEVSYQLGYEVVLILGRSEYYPSLPIKVKRAFTNEEMLKAIKEEINGNTCLIMNAAPCDYRVEKSFWGKLKDKELILKLVRNIDILKELKESQLICKVGFSCDTEDLLSEGERKLKEKSLSICVINPVETIGHKEIKAILLFEDNKKKELPLMDKRDFAFKLIEEIELWLKEKFLIQSN</sequence>
<dbReference type="AlphaFoldDB" id="A0A7C4VZV9"/>
<evidence type="ECO:0000313" key="8">
    <source>
        <dbReference type="EMBL" id="HGU47368.1"/>
    </source>
</evidence>
<dbReference type="EMBL" id="DSZH01000103">
    <property type="protein sequence ID" value="HGU47368.1"/>
    <property type="molecule type" value="Genomic_DNA"/>
</dbReference>
<evidence type="ECO:0000259" key="6">
    <source>
        <dbReference type="Pfam" id="PF04127"/>
    </source>
</evidence>
<comment type="pathway">
    <text evidence="3 4">Cofactor biosynthesis; coenzyme A biosynthesis; CoA from (R)-pantothenate: step 2/5.</text>
</comment>
<accession>A0A7C4VZV9</accession>
<comment type="similarity">
    <text evidence="3 4">In the N-terminal section; belongs to the HFCD (homo-oligomeric flavin containing Cys decarboxylase) superfamily.</text>
</comment>
<feature type="binding site" evidence="3">
    <location>
        <position position="275"/>
    </location>
    <ligand>
        <name>CTP</name>
        <dbReference type="ChEBI" id="CHEBI:37563"/>
    </ligand>
</feature>
<dbReference type="Pfam" id="PF04127">
    <property type="entry name" value="DFP"/>
    <property type="match status" value="1"/>
</dbReference>